<organism evidence="2 3">
    <name type="scientific">Panagrellus redivivus</name>
    <name type="common">Microworm</name>
    <dbReference type="NCBI Taxonomy" id="6233"/>
    <lineage>
        <taxon>Eukaryota</taxon>
        <taxon>Metazoa</taxon>
        <taxon>Ecdysozoa</taxon>
        <taxon>Nematoda</taxon>
        <taxon>Chromadorea</taxon>
        <taxon>Rhabditida</taxon>
        <taxon>Tylenchina</taxon>
        <taxon>Panagrolaimomorpha</taxon>
        <taxon>Panagrolaimoidea</taxon>
        <taxon>Panagrolaimidae</taxon>
        <taxon>Panagrellus</taxon>
    </lineage>
</organism>
<feature type="transmembrane region" description="Helical" evidence="1">
    <location>
        <begin position="74"/>
        <end position="95"/>
    </location>
</feature>
<feature type="transmembrane region" description="Helical" evidence="1">
    <location>
        <begin position="12"/>
        <end position="33"/>
    </location>
</feature>
<keyword evidence="1" id="KW-0472">Membrane</keyword>
<evidence type="ECO:0000313" key="3">
    <source>
        <dbReference type="WBParaSite" id="Pan_g17440.t1"/>
    </source>
</evidence>
<accession>A0A7E4V7B7</accession>
<reference evidence="3" key="2">
    <citation type="submission" date="2020-10" db="UniProtKB">
        <authorList>
            <consortium name="WormBaseParasite"/>
        </authorList>
    </citation>
    <scope>IDENTIFICATION</scope>
</reference>
<evidence type="ECO:0000313" key="2">
    <source>
        <dbReference type="Proteomes" id="UP000492821"/>
    </source>
</evidence>
<keyword evidence="2" id="KW-1185">Reference proteome</keyword>
<dbReference type="Proteomes" id="UP000492821">
    <property type="component" value="Unassembled WGS sequence"/>
</dbReference>
<name>A0A7E4V7B7_PANRE</name>
<sequence>MNAFSYQTLCVHVKTAVSVLCALELAVVGYVYFSKVEHPLMICKTVNISSIEEITEGRGPSRLVLNEERLCTNYGLLILLVICHAVADAFALIGIAAQQPKLVIPLLAVLPINMFLSVLFFIAAVFTYLTSNGTYDGYFVALTLAQFVVRVYHFRCGRRLYWYLKQRAETFFAPQSAVLKGDTNVFQF</sequence>
<dbReference type="WBParaSite" id="Pan_g17440.t1">
    <property type="protein sequence ID" value="Pan_g17440.t1"/>
    <property type="gene ID" value="Pan_g17440"/>
</dbReference>
<keyword evidence="1" id="KW-0812">Transmembrane</keyword>
<proteinExistence type="predicted"/>
<evidence type="ECO:0000256" key="1">
    <source>
        <dbReference type="SAM" id="Phobius"/>
    </source>
</evidence>
<reference evidence="2" key="1">
    <citation type="journal article" date="2013" name="Genetics">
        <title>The draft genome and transcriptome of Panagrellus redivivus are shaped by the harsh demands of a free-living lifestyle.</title>
        <authorList>
            <person name="Srinivasan J."/>
            <person name="Dillman A.R."/>
            <person name="Macchietto M.G."/>
            <person name="Heikkinen L."/>
            <person name="Lakso M."/>
            <person name="Fracchia K.M."/>
            <person name="Antoshechkin I."/>
            <person name="Mortazavi A."/>
            <person name="Wong G."/>
            <person name="Sternberg P.W."/>
        </authorList>
    </citation>
    <scope>NUCLEOTIDE SEQUENCE [LARGE SCALE GENOMIC DNA]</scope>
    <source>
        <strain evidence="2">MT8872</strain>
    </source>
</reference>
<keyword evidence="1" id="KW-1133">Transmembrane helix</keyword>
<dbReference type="AlphaFoldDB" id="A0A7E4V7B7"/>
<protein>
    <submittedName>
        <fullName evidence="3">Transmembrane protein 107</fullName>
    </submittedName>
</protein>
<feature type="transmembrane region" description="Helical" evidence="1">
    <location>
        <begin position="102"/>
        <end position="129"/>
    </location>
</feature>